<comment type="catalytic activity">
    <reaction evidence="1">
        <text>L-tyrosyl-[protein] + ATP = O-(5'-adenylyl)-L-tyrosyl-[protein] + diphosphate</text>
        <dbReference type="Rhea" id="RHEA:54288"/>
        <dbReference type="Rhea" id="RHEA-COMP:10136"/>
        <dbReference type="Rhea" id="RHEA-COMP:13846"/>
        <dbReference type="ChEBI" id="CHEBI:30616"/>
        <dbReference type="ChEBI" id="CHEBI:33019"/>
        <dbReference type="ChEBI" id="CHEBI:46858"/>
        <dbReference type="ChEBI" id="CHEBI:83624"/>
        <dbReference type="EC" id="2.7.7.108"/>
    </reaction>
</comment>
<feature type="active site" evidence="3">
    <location>
        <position position="191"/>
    </location>
</feature>
<dbReference type="Pfam" id="PF21248">
    <property type="entry name" value="SoFic-like_C"/>
    <property type="match status" value="1"/>
</dbReference>
<protein>
    <recommendedName>
        <fullName evidence="1">Protein adenylyltransferase</fullName>
        <ecNumber evidence="1">2.7.7.108</ecNumber>
    </recommendedName>
    <alternativeName>
        <fullName evidence="1">AMPylator</fullName>
    </alternativeName>
</protein>
<organism evidence="6">
    <name type="scientific">Candidatus Berkiella cookevillensis</name>
    <dbReference type="NCBI Taxonomy" id="437022"/>
    <lineage>
        <taxon>Bacteria</taxon>
        <taxon>Pseudomonadati</taxon>
        <taxon>Pseudomonadota</taxon>
        <taxon>Gammaproteobacteria</taxon>
        <taxon>Candidatus Berkiellales</taxon>
        <taxon>Candidatus Berkiellaceae</taxon>
        <taxon>Candidatus Berkiella</taxon>
    </lineage>
</organism>
<dbReference type="EC" id="2.7.7.108" evidence="1"/>
<sequence length="359" mass="41373">MTYQIPNLPLDIDIESKVVLKKAGEARSALAELKGVTGIIPNQNILINTLSLQEAKDSSAIENIITTQDELYESDALAHQFTTTAAKEVYSYATALKRGFEKVKKNSLLTNNHIIEIQSTLIENGAGFRKLPGTSLKNEQTGQIIYEPPQHPEEIQGLMDNLEQFINNPELCEWDALVKMAVIHHQFESIHPFYDGNGRTGRIINILYLVQQDLLESPVLYLSRYINKNKTEYYRLLQLVRDNNAWEEWVLYILEGVRKTSLQTIHLIHAMKELMQNYKHKIREELPKIYSQDLLNIIFGHPYTKIAFVEKELNVTRLPATRYLDELSRIGLMQKTKLGRESYYINNELMNLISNVQDL</sequence>
<dbReference type="Pfam" id="PF13784">
    <property type="entry name" value="Fic_N"/>
    <property type="match status" value="1"/>
</dbReference>
<evidence type="ECO:0000313" key="6">
    <source>
        <dbReference type="EMBL" id="KRG18092.1"/>
    </source>
</evidence>
<keyword evidence="1 6" id="KW-0548">Nucleotidyltransferase</keyword>
<comment type="caution">
    <text evidence="6">The sequence shown here is derived from an EMBL/GenBank/DDBJ whole genome shotgun (WGS) entry which is preliminary data.</text>
</comment>
<comment type="function">
    <text evidence="1">Adenylyltransferase that mediates the addition of adenosine 5'-monophosphate (AMP) to specific residues of target proteins.</text>
</comment>
<dbReference type="EMBL" id="LKHV02000001">
    <property type="protein sequence ID" value="MCS5709201.1"/>
    <property type="molecule type" value="Genomic_DNA"/>
</dbReference>
<feature type="domain" description="Fido" evidence="5">
    <location>
        <begin position="109"/>
        <end position="255"/>
    </location>
</feature>
<dbReference type="PATRIC" id="fig|1590042.3.peg.1832"/>
<proteinExistence type="predicted"/>
<reference evidence="7" key="2">
    <citation type="journal article" date="2016" name="Genome Announc.">
        <title>Draft Genome Sequences of Two Novel Amoeba-Resistant Intranuclear Bacteria, 'Candidatus Berkiella cookevillensis' and 'Candidatus Berkiella aquae'.</title>
        <authorList>
            <person name="Mehari Y.T."/>
            <person name="Arivett B.A."/>
            <person name="Farone A.L."/>
            <person name="Gunderson J.H."/>
            <person name="Farone M.B."/>
        </authorList>
    </citation>
    <scope>NUCLEOTIDE SEQUENCE</scope>
    <source>
        <strain evidence="7">CC99</strain>
    </source>
</reference>
<dbReference type="PANTHER" id="PTHR13504:SF35">
    <property type="entry name" value="PROTEIN ADENYLYLTRANSFERASE SOFIC"/>
    <property type="match status" value="1"/>
</dbReference>
<dbReference type="Gene3D" id="1.10.3290.10">
    <property type="entry name" value="Fido-like domain"/>
    <property type="match status" value="1"/>
</dbReference>
<keyword evidence="1 2" id="KW-0067">ATP-binding</keyword>
<accession>A0A0Q9YBU8</accession>
<evidence type="ECO:0000256" key="3">
    <source>
        <dbReference type="PIRSR" id="PIRSR640198-1"/>
    </source>
</evidence>
<dbReference type="GO" id="GO:0042803">
    <property type="term" value="F:protein homodimerization activity"/>
    <property type="evidence" value="ECO:0007669"/>
    <property type="project" value="UniProtKB-UniRule"/>
</dbReference>
<feature type="binding site" evidence="4">
    <location>
        <begin position="233"/>
        <end position="234"/>
    </location>
    <ligand>
        <name>ATP</name>
        <dbReference type="ChEBI" id="CHEBI:30616"/>
    </ligand>
</feature>
<keyword evidence="8" id="KW-1185">Reference proteome</keyword>
<dbReference type="GO" id="GO:0000287">
    <property type="term" value="F:magnesium ion binding"/>
    <property type="evidence" value="ECO:0007669"/>
    <property type="project" value="UniProtKB-UniRule"/>
</dbReference>
<dbReference type="Proteomes" id="UP000051494">
    <property type="component" value="Unassembled WGS sequence"/>
</dbReference>
<gene>
    <name evidence="7" type="ORF">CC99x_009815</name>
    <name evidence="6" type="ORF">CC99x_01804</name>
</gene>
<dbReference type="Pfam" id="PF02661">
    <property type="entry name" value="Fic"/>
    <property type="match status" value="1"/>
</dbReference>
<feature type="binding site" evidence="2">
    <location>
        <position position="62"/>
    </location>
    <ligand>
        <name>ATP</name>
        <dbReference type="ChEBI" id="CHEBI:30616"/>
    </ligand>
</feature>
<dbReference type="GO" id="GO:0005524">
    <property type="term" value="F:ATP binding"/>
    <property type="evidence" value="ECO:0007669"/>
    <property type="project" value="UniProtKB-UniRule"/>
</dbReference>
<evidence type="ECO:0000256" key="1">
    <source>
        <dbReference type="PIRNR" id="PIRNR038925"/>
    </source>
</evidence>
<dbReference type="InterPro" id="IPR025758">
    <property type="entry name" value="Fic/DOC_N"/>
</dbReference>
<evidence type="ECO:0000259" key="5">
    <source>
        <dbReference type="PROSITE" id="PS51459"/>
    </source>
</evidence>
<keyword evidence="1 6" id="KW-0808">Transferase</keyword>
<evidence type="ECO:0000256" key="4">
    <source>
        <dbReference type="PIRSR" id="PIRSR640198-2"/>
    </source>
</evidence>
<dbReference type="EMBL" id="LKHV01000009">
    <property type="protein sequence ID" value="KRG18092.1"/>
    <property type="molecule type" value="Genomic_DNA"/>
</dbReference>
<dbReference type="PANTHER" id="PTHR13504">
    <property type="entry name" value="FIDO DOMAIN-CONTAINING PROTEIN DDB_G0283145"/>
    <property type="match status" value="1"/>
</dbReference>
<dbReference type="OrthoDB" id="9807853at2"/>
<dbReference type="InterPro" id="IPR026287">
    <property type="entry name" value="SoFic-like"/>
</dbReference>
<feature type="binding site" evidence="2">
    <location>
        <begin position="196"/>
        <end position="202"/>
    </location>
    <ligand>
        <name>ATP</name>
        <dbReference type="ChEBI" id="CHEBI:30616"/>
    </ligand>
</feature>
<keyword evidence="1 2" id="KW-0547">Nucleotide-binding</keyword>
<feature type="binding site" evidence="2">
    <location>
        <position position="191"/>
    </location>
    <ligand>
        <name>ATP</name>
        <dbReference type="ChEBI" id="CHEBI:30616"/>
    </ligand>
</feature>
<dbReference type="GO" id="GO:0070733">
    <property type="term" value="F:AMPylase activity"/>
    <property type="evidence" value="ECO:0007669"/>
    <property type="project" value="UniProtKB-UniRule"/>
</dbReference>
<dbReference type="InterPro" id="IPR040198">
    <property type="entry name" value="Fido_containing"/>
</dbReference>
<dbReference type="InterPro" id="IPR003812">
    <property type="entry name" value="Fido"/>
</dbReference>
<dbReference type="PROSITE" id="PS51459">
    <property type="entry name" value="FIDO"/>
    <property type="match status" value="1"/>
</dbReference>
<dbReference type="InterPro" id="IPR036597">
    <property type="entry name" value="Fido-like_dom_sf"/>
</dbReference>
<reference evidence="6" key="1">
    <citation type="submission" date="2015-09" db="EMBL/GenBank/DDBJ databases">
        <title>Draft Genome Sequences of Two Novel Amoeba-resistant Intranuclear Bacteria, Candidatus Berkiella cookevillensis and Candidatus Berkiella aquae.</title>
        <authorList>
            <person name="Mehari Y.T."/>
            <person name="Arivett B.A."/>
            <person name="Farone A.L."/>
            <person name="Gunderson J.H."/>
            <person name="Farone M.B."/>
        </authorList>
    </citation>
    <scope>NUCLEOTIDE SEQUENCE [LARGE SCALE GENOMIC DNA]</scope>
    <source>
        <strain evidence="6">CC99</strain>
    </source>
</reference>
<dbReference type="SUPFAM" id="SSF140931">
    <property type="entry name" value="Fic-like"/>
    <property type="match status" value="1"/>
</dbReference>
<evidence type="ECO:0000313" key="7">
    <source>
        <dbReference type="EMBL" id="MCS5709201.1"/>
    </source>
</evidence>
<feature type="binding site" evidence="4">
    <location>
        <begin position="195"/>
        <end position="202"/>
    </location>
    <ligand>
        <name>ATP</name>
        <dbReference type="ChEBI" id="CHEBI:30616"/>
    </ligand>
</feature>
<feature type="binding site" evidence="2">
    <location>
        <position position="233"/>
    </location>
    <ligand>
        <name>ATP</name>
        <dbReference type="ChEBI" id="CHEBI:30616"/>
    </ligand>
</feature>
<dbReference type="RefSeq" id="WP_057624918.1">
    <property type="nucleotide sequence ID" value="NZ_LKHV02000001.1"/>
</dbReference>
<name>A0A0Q9YBU8_9GAMM</name>
<comment type="catalytic activity">
    <reaction evidence="1">
        <text>L-threonyl-[protein] + ATP = 3-O-(5'-adenylyl)-L-threonyl-[protein] + diphosphate</text>
        <dbReference type="Rhea" id="RHEA:54292"/>
        <dbReference type="Rhea" id="RHEA-COMP:11060"/>
        <dbReference type="Rhea" id="RHEA-COMP:13847"/>
        <dbReference type="ChEBI" id="CHEBI:30013"/>
        <dbReference type="ChEBI" id="CHEBI:30616"/>
        <dbReference type="ChEBI" id="CHEBI:33019"/>
        <dbReference type="ChEBI" id="CHEBI:138113"/>
        <dbReference type="EC" id="2.7.7.108"/>
    </reaction>
</comment>
<evidence type="ECO:0000313" key="8">
    <source>
        <dbReference type="Proteomes" id="UP000051494"/>
    </source>
</evidence>
<evidence type="ECO:0000256" key="2">
    <source>
        <dbReference type="PIRSR" id="PIRSR038925-1"/>
    </source>
</evidence>
<comment type="subunit">
    <text evidence="1">Homodimer.</text>
</comment>
<dbReference type="AlphaFoldDB" id="A0A0Q9YBU8"/>
<dbReference type="STRING" id="437022.CC99x_01804"/>
<dbReference type="InterPro" id="IPR048770">
    <property type="entry name" value="SoFic-like_C"/>
</dbReference>
<dbReference type="PIRSF" id="PIRSF038925">
    <property type="entry name" value="AMP-prot_trans"/>
    <property type="match status" value="1"/>
</dbReference>
<reference evidence="7" key="3">
    <citation type="submission" date="2021-06" db="EMBL/GenBank/DDBJ databases">
        <title>Genomic Description and Analysis of Intracellular Bacteria, Candidatus Berkiella cookevillensis and Candidatus Berkiella aquae.</title>
        <authorList>
            <person name="Kidane D.T."/>
            <person name="Mehari Y.T."/>
            <person name="Rice F.C."/>
            <person name="Arivett B.A."/>
            <person name="Farone A.L."/>
            <person name="Berk S.G."/>
            <person name="Farone M.B."/>
        </authorList>
    </citation>
    <scope>NUCLEOTIDE SEQUENCE</scope>
    <source>
        <strain evidence="7">CC99</strain>
    </source>
</reference>